<reference evidence="1 2" key="1">
    <citation type="journal article" date="2024" name="Plant Biotechnol. J.">
        <title>Genome and CRISPR/Cas9 system of a widespread forest tree (Populus alba) in the world.</title>
        <authorList>
            <person name="Liu Y.J."/>
            <person name="Jiang P.F."/>
            <person name="Han X.M."/>
            <person name="Li X.Y."/>
            <person name="Wang H.M."/>
            <person name="Wang Y.J."/>
            <person name="Wang X.X."/>
            <person name="Zeng Q.Y."/>
        </authorList>
    </citation>
    <scope>NUCLEOTIDE SEQUENCE [LARGE SCALE GENOMIC DNA]</scope>
    <source>
        <strain evidence="2">cv. PAL-ZL1</strain>
    </source>
</reference>
<name>A0ACC4AKT7_POPAL</name>
<proteinExistence type="predicted"/>
<accession>A0ACC4AKT7</accession>
<evidence type="ECO:0000313" key="1">
    <source>
        <dbReference type="EMBL" id="KAL3566848.1"/>
    </source>
</evidence>
<sequence>MPEANTERREQDGDEDLAADLTTTWHFLSEKFAKADDSNLTVFVKDMAPPKVYLFDEIVKHKKTEDCWPNISGEVAFFPSSICTTNSSSQDLTLSMQPLTFPGNLLSIDQCLTDCLDASLKSCFAVALSH</sequence>
<dbReference type="EMBL" id="RCHU02000018">
    <property type="protein sequence ID" value="KAL3566848.1"/>
    <property type="molecule type" value="Genomic_DNA"/>
</dbReference>
<dbReference type="Proteomes" id="UP000309997">
    <property type="component" value="Unassembled WGS sequence"/>
</dbReference>
<evidence type="ECO:0000313" key="2">
    <source>
        <dbReference type="Proteomes" id="UP000309997"/>
    </source>
</evidence>
<keyword evidence="2" id="KW-1185">Reference proteome</keyword>
<comment type="caution">
    <text evidence="1">The sequence shown here is derived from an EMBL/GenBank/DDBJ whole genome shotgun (WGS) entry which is preliminary data.</text>
</comment>
<organism evidence="1 2">
    <name type="scientific">Populus alba</name>
    <name type="common">White poplar</name>
    <dbReference type="NCBI Taxonomy" id="43335"/>
    <lineage>
        <taxon>Eukaryota</taxon>
        <taxon>Viridiplantae</taxon>
        <taxon>Streptophyta</taxon>
        <taxon>Embryophyta</taxon>
        <taxon>Tracheophyta</taxon>
        <taxon>Spermatophyta</taxon>
        <taxon>Magnoliopsida</taxon>
        <taxon>eudicotyledons</taxon>
        <taxon>Gunneridae</taxon>
        <taxon>Pentapetalae</taxon>
        <taxon>rosids</taxon>
        <taxon>fabids</taxon>
        <taxon>Malpighiales</taxon>
        <taxon>Salicaceae</taxon>
        <taxon>Saliceae</taxon>
        <taxon>Populus</taxon>
    </lineage>
</organism>
<protein>
    <submittedName>
        <fullName evidence="1">Uncharacterized protein</fullName>
    </submittedName>
</protein>
<gene>
    <name evidence="1" type="ORF">D5086_032263</name>
</gene>